<proteinExistence type="predicted"/>
<evidence type="ECO:0000313" key="4">
    <source>
        <dbReference type="EMBL" id="MEK8126900.1"/>
    </source>
</evidence>
<dbReference type="PROSITE" id="PS00101">
    <property type="entry name" value="HEXAPEP_TRANSFERASES"/>
    <property type="match status" value="1"/>
</dbReference>
<dbReference type="EMBL" id="JBBPCC010000001">
    <property type="protein sequence ID" value="MEK8126900.1"/>
    <property type="molecule type" value="Genomic_DNA"/>
</dbReference>
<dbReference type="RefSeq" id="WP_341413944.1">
    <property type="nucleotide sequence ID" value="NZ_JBBPCC010000001.1"/>
</dbReference>
<evidence type="ECO:0000256" key="1">
    <source>
        <dbReference type="ARBA" id="ARBA00022679"/>
    </source>
</evidence>
<dbReference type="NCBIfam" id="TIGR03570">
    <property type="entry name" value="NeuD_NnaD"/>
    <property type="match status" value="1"/>
</dbReference>
<keyword evidence="5" id="KW-1185">Reference proteome</keyword>
<organism evidence="4 5">
    <name type="scientific">Paenibacillus filicis</name>
    <dbReference type="NCBI Taxonomy" id="669464"/>
    <lineage>
        <taxon>Bacteria</taxon>
        <taxon>Bacillati</taxon>
        <taxon>Bacillota</taxon>
        <taxon>Bacilli</taxon>
        <taxon>Bacillales</taxon>
        <taxon>Paenibacillaceae</taxon>
        <taxon>Paenibacillus</taxon>
    </lineage>
</organism>
<protein>
    <submittedName>
        <fullName evidence="4">Acetyltransferase</fullName>
    </submittedName>
</protein>
<name>A0ABU9DFR6_9BACL</name>
<dbReference type="InterPro" id="IPR020019">
    <property type="entry name" value="AcTrfase_PglD-like"/>
</dbReference>
<dbReference type="Pfam" id="PF17836">
    <property type="entry name" value="PglD_N"/>
    <property type="match status" value="1"/>
</dbReference>
<accession>A0ABU9DFR6</accession>
<dbReference type="Proteomes" id="UP001469365">
    <property type="component" value="Unassembled WGS sequence"/>
</dbReference>
<evidence type="ECO:0000313" key="5">
    <source>
        <dbReference type="Proteomes" id="UP001469365"/>
    </source>
</evidence>
<evidence type="ECO:0000259" key="3">
    <source>
        <dbReference type="Pfam" id="PF17836"/>
    </source>
</evidence>
<dbReference type="PANTHER" id="PTHR43300:SF7">
    <property type="entry name" value="UDP-N-ACETYLBACILLOSAMINE N-ACETYLTRANSFERASE"/>
    <property type="match status" value="1"/>
</dbReference>
<dbReference type="InterPro" id="IPR050179">
    <property type="entry name" value="Trans_hexapeptide_repeat"/>
</dbReference>
<dbReference type="InterPro" id="IPR018357">
    <property type="entry name" value="Hexapep_transf_CS"/>
</dbReference>
<dbReference type="Gene3D" id="3.40.50.20">
    <property type="match status" value="1"/>
</dbReference>
<dbReference type="InterPro" id="IPR041561">
    <property type="entry name" value="PglD_N"/>
</dbReference>
<dbReference type="SUPFAM" id="SSF51161">
    <property type="entry name" value="Trimeric LpxA-like enzymes"/>
    <property type="match status" value="1"/>
</dbReference>
<dbReference type="PANTHER" id="PTHR43300">
    <property type="entry name" value="ACETYLTRANSFERASE"/>
    <property type="match status" value="1"/>
</dbReference>
<evidence type="ECO:0000256" key="2">
    <source>
        <dbReference type="ARBA" id="ARBA00022737"/>
    </source>
</evidence>
<gene>
    <name evidence="4" type="ORF">WMW72_03155</name>
</gene>
<reference evidence="4 5" key="1">
    <citation type="submission" date="2024-04" db="EMBL/GenBank/DDBJ databases">
        <title>draft genome sequnece of Paenibacillus filicis.</title>
        <authorList>
            <person name="Kim D.-U."/>
        </authorList>
    </citation>
    <scope>NUCLEOTIDE SEQUENCE [LARGE SCALE GENOMIC DNA]</scope>
    <source>
        <strain evidence="4 5">KACC14197</strain>
    </source>
</reference>
<dbReference type="Gene3D" id="2.160.10.10">
    <property type="entry name" value="Hexapeptide repeat proteins"/>
    <property type="match status" value="1"/>
</dbReference>
<feature type="domain" description="PglD N-terminal" evidence="3">
    <location>
        <begin position="3"/>
        <end position="79"/>
    </location>
</feature>
<keyword evidence="1" id="KW-0808">Transferase</keyword>
<sequence>MNKLLIIGAGGHGKVVADTAQASGKWSSIAFLDDQHILKKNYPFPVLGDIEHAFKCVKDYNYIAVAIGDNQRRVNLLKKFKDFGFKLPAIIHPSAVISKYSIIDEGSVIFANCVINANAVISFGCIINTACTVDHDCILGAGVHLSPGVNLAGGVRIGDFCWIGIGATIIQQITIDQESIVGAGAVIIENVPSTSTVVGVPGRVIKRFNNEV</sequence>
<dbReference type="InterPro" id="IPR011004">
    <property type="entry name" value="Trimer_LpxA-like_sf"/>
</dbReference>
<comment type="caution">
    <text evidence="4">The sequence shown here is derived from an EMBL/GenBank/DDBJ whole genome shotgun (WGS) entry which is preliminary data.</text>
</comment>
<dbReference type="CDD" id="cd03360">
    <property type="entry name" value="LbH_AT_putative"/>
    <property type="match status" value="1"/>
</dbReference>
<keyword evidence="2" id="KW-0677">Repeat</keyword>